<dbReference type="Gene3D" id="1.20.1280.50">
    <property type="match status" value="1"/>
</dbReference>
<feature type="domain" description="KIB1-4 beta-propeller" evidence="2">
    <location>
        <begin position="32"/>
        <end position="268"/>
    </location>
</feature>
<feature type="domain" description="KIB1-4 beta-propeller" evidence="2">
    <location>
        <begin position="401"/>
        <end position="637"/>
    </location>
</feature>
<name>A0A2G5CS97_AQUCA</name>
<dbReference type="SUPFAM" id="SSF81383">
    <property type="entry name" value="F-box domain"/>
    <property type="match status" value="1"/>
</dbReference>
<dbReference type="InterPro" id="IPR005174">
    <property type="entry name" value="KIB1-4_b-propeller"/>
</dbReference>
<dbReference type="CDD" id="cd09917">
    <property type="entry name" value="F-box_SF"/>
    <property type="match status" value="1"/>
</dbReference>
<dbReference type="AlphaFoldDB" id="A0A2G5CS97"/>
<dbReference type="FunCoup" id="A0A2G5CS97">
    <property type="interactions" value="991"/>
</dbReference>
<dbReference type="InterPro" id="IPR011043">
    <property type="entry name" value="Gal_Oxase/kelch_b-propeller"/>
</dbReference>
<dbReference type="EMBL" id="KZ305055">
    <property type="protein sequence ID" value="PIA34166.1"/>
    <property type="molecule type" value="Genomic_DNA"/>
</dbReference>
<evidence type="ECO:0000259" key="2">
    <source>
        <dbReference type="Pfam" id="PF03478"/>
    </source>
</evidence>
<dbReference type="PANTHER" id="PTHR33127">
    <property type="entry name" value="TRANSMEMBRANE PROTEIN"/>
    <property type="match status" value="1"/>
</dbReference>
<dbReference type="InterPro" id="IPR036047">
    <property type="entry name" value="F-box-like_dom_sf"/>
</dbReference>
<evidence type="ECO:0000259" key="1">
    <source>
        <dbReference type="Pfam" id="PF00646"/>
    </source>
</evidence>
<organism evidence="3 4">
    <name type="scientific">Aquilegia coerulea</name>
    <name type="common">Rocky mountain columbine</name>
    <dbReference type="NCBI Taxonomy" id="218851"/>
    <lineage>
        <taxon>Eukaryota</taxon>
        <taxon>Viridiplantae</taxon>
        <taxon>Streptophyta</taxon>
        <taxon>Embryophyta</taxon>
        <taxon>Tracheophyta</taxon>
        <taxon>Spermatophyta</taxon>
        <taxon>Magnoliopsida</taxon>
        <taxon>Ranunculales</taxon>
        <taxon>Ranunculaceae</taxon>
        <taxon>Thalictroideae</taxon>
        <taxon>Aquilegia</taxon>
    </lineage>
</organism>
<feature type="domain" description="F-box" evidence="1">
    <location>
        <begin position="332"/>
        <end position="365"/>
    </location>
</feature>
<protein>
    <recommendedName>
        <fullName evidence="5">F-box domain-containing protein</fullName>
    </recommendedName>
</protein>
<accession>A0A2G5CS97</accession>
<evidence type="ECO:0008006" key="5">
    <source>
        <dbReference type="Google" id="ProtNLM"/>
    </source>
</evidence>
<dbReference type="OrthoDB" id="1863935at2759"/>
<evidence type="ECO:0000313" key="3">
    <source>
        <dbReference type="EMBL" id="PIA34166.1"/>
    </source>
</evidence>
<reference evidence="3 4" key="1">
    <citation type="submission" date="2017-09" db="EMBL/GenBank/DDBJ databases">
        <title>WGS assembly of Aquilegia coerulea Goldsmith.</title>
        <authorList>
            <person name="Hodges S."/>
            <person name="Kramer E."/>
            <person name="Nordborg M."/>
            <person name="Tomkins J."/>
            <person name="Borevitz J."/>
            <person name="Derieg N."/>
            <person name="Yan J."/>
            <person name="Mihaltcheva S."/>
            <person name="Hayes R.D."/>
            <person name="Rokhsar D."/>
        </authorList>
    </citation>
    <scope>NUCLEOTIDE SEQUENCE [LARGE SCALE GENOMIC DNA]</scope>
    <source>
        <strain evidence="4">cv. Goldsmith</strain>
    </source>
</reference>
<dbReference type="STRING" id="218851.A0A2G5CS97"/>
<dbReference type="PANTHER" id="PTHR33127:SF5">
    <property type="entry name" value="TRANSMEMBRANE PROTEIN"/>
    <property type="match status" value="1"/>
</dbReference>
<dbReference type="InterPro" id="IPR001810">
    <property type="entry name" value="F-box_dom"/>
</dbReference>
<gene>
    <name evidence="3" type="ORF">AQUCO_03800028v1</name>
</gene>
<dbReference type="InParanoid" id="A0A2G5CS97"/>
<proteinExistence type="predicted"/>
<dbReference type="SUPFAM" id="SSF50965">
    <property type="entry name" value="Galactose oxidase, central domain"/>
    <property type="match status" value="1"/>
</dbReference>
<dbReference type="Pfam" id="PF03478">
    <property type="entry name" value="Beta-prop_KIB1-4"/>
    <property type="match status" value="2"/>
</dbReference>
<dbReference type="Pfam" id="PF00646">
    <property type="entry name" value="F-box"/>
    <property type="match status" value="1"/>
</dbReference>
<keyword evidence="4" id="KW-1185">Reference proteome</keyword>
<evidence type="ECO:0000313" key="4">
    <source>
        <dbReference type="Proteomes" id="UP000230069"/>
    </source>
</evidence>
<dbReference type="Proteomes" id="UP000230069">
    <property type="component" value="Unassembled WGS sequence"/>
</dbReference>
<sequence>MTKSQRCLPPTYAPSLVFSHGKGYNDQTFCTLSDGCYHVRSVPQMRRMFYFTSSYGWLMLRSYESLDCYLFNPVSLEKIHLPSLIHNSYNECVLTTSPSDTNCIVMCISNAKRSYIFCRIGDNKWIEQQLRPKKHNDHILIEGHISVIACKGKIYLFFSQGVAVINFQDNFSSIELQPMNFPEFASPWVSCFRYYHVESCGEIFRIVEIRFGASSNLVFNFDVFKLDLSTMDWEKVESLGDRIFLLGESSMSVSATELGLKGNCMYFCCPGFTILNKFDMEDRTLTVTLPCPKKIPQWEGPFWVVPNCKVQVKKDLAKTDKPQDEANQEQSWKDLPKELLELVFSSLSLGDCIRFRLTCKSWISITPILHTNCLPNAFEWGYQEGPWLMSFLRNKGACKLYHPIYSDVYTMNIPELAGATIRSANYGWLLMSQGELSFFFLNPFTMETIELPDMERGYLFTGMSFSSPPTSADFVVIGYLGSLISVYRKGQETWCDYELDAKWEFAASPCSPAFCDGIFYCLSKNGKLGLFDPTAITEESQWKIIPKSQLFPYSDVSSYTNCVKIFIVEYDGEILSVFVGYLGKSVLIYKLNRREMKWERLESLDDKVLFLSHTASMLLPARLKGIENRIYFPGFHDRDNMFYSLSTGKYHSFGSKHSCEDWINTCEHLHCTWIQSTK</sequence>